<feature type="transmembrane region" description="Helical" evidence="7">
    <location>
        <begin position="548"/>
        <end position="570"/>
    </location>
</feature>
<evidence type="ECO:0000256" key="2">
    <source>
        <dbReference type="ARBA" id="ARBA00005982"/>
    </source>
</evidence>
<dbReference type="InterPro" id="IPR000109">
    <property type="entry name" value="POT_fam"/>
</dbReference>
<dbReference type="PANTHER" id="PTHR11654">
    <property type="entry name" value="OLIGOPEPTIDE TRANSPORTER-RELATED"/>
    <property type="match status" value="1"/>
</dbReference>
<evidence type="ECO:0000256" key="6">
    <source>
        <dbReference type="SAM" id="MobiDB-lite"/>
    </source>
</evidence>
<feature type="transmembrane region" description="Helical" evidence="7">
    <location>
        <begin position="42"/>
        <end position="66"/>
    </location>
</feature>
<sequence length="582" mass="62332">MEANVPQEEGALPRQGLGVDHESLQQPQSDQRRKGGWITFPFLGAAMMGLGVATSGVLSNLVVYLIKEYNVPSVDAAQIANIVAGCLSLAPVAGAVVADAFFGCYPIVAISMAFSVLSSVVFTLTASLSGLRPAPCHLGAGPCEPASAGQMAALYAGVFLMCVSAAGSRFNQATMGADQFDSAADRDVLFNWFFVFLYASSVLASTVIVYVQDTVSWTLGFGISAAASVVGLVALLLGTRYYRRSAVRGSPFTGLARVAVAAVRKWKVNVPTSGELKFYHGRPRRGDGEDKAGNSDTDLAPSDSFSFLNRAALITDGDTIAAADGSTVIRPWRVCTVQQVEDLKTVLRILPLWSAAIFLSVAIGVQINFTILQALVMDRAVGRFVIPAGSMIVGTLIAVVVSLGLLDRVLLPLWRRLVRHDPTPLQRIGAGHVITVVSMAASAVIERRRVATVHARGDEGNPAWVSPLSAMWLLLPFALSGFGEALHFPGQVTLYYQEFPPSLKNTATGMVAMIVALGFYLSTALIGIVRRATAWLPDNMNASRLENLYWLLAVLVSLNFGYYMLCARLYKYQNVGKKVTEV</sequence>
<evidence type="ECO:0000256" key="3">
    <source>
        <dbReference type="ARBA" id="ARBA00022692"/>
    </source>
</evidence>
<comment type="similarity">
    <text evidence="2">Belongs to the major facilitator superfamily. Proton-dependent oligopeptide transporter (POT/PTR) (TC 2.A.17) family.</text>
</comment>
<protein>
    <submittedName>
        <fullName evidence="8">Uncharacterized protein</fullName>
    </submittedName>
</protein>
<feature type="compositionally biased region" description="Basic and acidic residues" evidence="6">
    <location>
        <begin position="284"/>
        <end position="293"/>
    </location>
</feature>
<reference evidence="8" key="1">
    <citation type="submission" date="2020-10" db="EMBL/GenBank/DDBJ databases">
        <authorList>
            <person name="Han B."/>
            <person name="Lu T."/>
            <person name="Zhao Q."/>
            <person name="Huang X."/>
            <person name="Zhao Y."/>
        </authorList>
    </citation>
    <scope>NUCLEOTIDE SEQUENCE</scope>
</reference>
<evidence type="ECO:0000256" key="5">
    <source>
        <dbReference type="ARBA" id="ARBA00023136"/>
    </source>
</evidence>
<gene>
    <name evidence="8" type="ORF">NCGR_LOCUS58268</name>
</gene>
<evidence type="ECO:0000256" key="7">
    <source>
        <dbReference type="SAM" id="Phobius"/>
    </source>
</evidence>
<feature type="transmembrane region" description="Helical" evidence="7">
    <location>
        <begin position="188"/>
        <end position="211"/>
    </location>
</feature>
<feature type="region of interest" description="Disordered" evidence="6">
    <location>
        <begin position="1"/>
        <end position="32"/>
    </location>
</feature>
<dbReference type="InterPro" id="IPR036259">
    <property type="entry name" value="MFS_trans_sf"/>
</dbReference>
<dbReference type="Pfam" id="PF00854">
    <property type="entry name" value="PTR2"/>
    <property type="match status" value="1"/>
</dbReference>
<feature type="transmembrane region" description="Helical" evidence="7">
    <location>
        <begin position="217"/>
        <end position="238"/>
    </location>
</feature>
<dbReference type="GO" id="GO:0016020">
    <property type="term" value="C:membrane"/>
    <property type="evidence" value="ECO:0007669"/>
    <property type="project" value="UniProtKB-SubCell"/>
</dbReference>
<name>A0A811RYK4_9POAL</name>
<feature type="transmembrane region" description="Helical" evidence="7">
    <location>
        <begin position="507"/>
        <end position="528"/>
    </location>
</feature>
<evidence type="ECO:0000313" key="8">
    <source>
        <dbReference type="EMBL" id="CAD6334170.1"/>
    </source>
</evidence>
<evidence type="ECO:0000256" key="4">
    <source>
        <dbReference type="ARBA" id="ARBA00022989"/>
    </source>
</evidence>
<keyword evidence="4 7" id="KW-1133">Transmembrane helix</keyword>
<dbReference type="AlphaFoldDB" id="A0A811RYK4"/>
<evidence type="ECO:0000256" key="1">
    <source>
        <dbReference type="ARBA" id="ARBA00004141"/>
    </source>
</evidence>
<feature type="transmembrane region" description="Helical" evidence="7">
    <location>
        <begin position="78"/>
        <end position="98"/>
    </location>
</feature>
<dbReference type="Proteomes" id="UP000604825">
    <property type="component" value="Unassembled WGS sequence"/>
</dbReference>
<dbReference type="Gene3D" id="1.20.1250.20">
    <property type="entry name" value="MFS general substrate transporter like domains"/>
    <property type="match status" value="1"/>
</dbReference>
<feature type="transmembrane region" description="Helical" evidence="7">
    <location>
        <begin position="148"/>
        <end position="167"/>
    </location>
</feature>
<proteinExistence type="inferred from homology"/>
<dbReference type="GO" id="GO:0022857">
    <property type="term" value="F:transmembrane transporter activity"/>
    <property type="evidence" value="ECO:0007669"/>
    <property type="project" value="InterPro"/>
</dbReference>
<comment type="caution">
    <text evidence="8">The sequence shown here is derived from an EMBL/GenBank/DDBJ whole genome shotgun (WGS) entry which is preliminary data.</text>
</comment>
<evidence type="ECO:0000313" key="9">
    <source>
        <dbReference type="Proteomes" id="UP000604825"/>
    </source>
</evidence>
<feature type="transmembrane region" description="Helical" evidence="7">
    <location>
        <begin position="384"/>
        <end position="406"/>
    </location>
</feature>
<dbReference type="OrthoDB" id="8904098at2759"/>
<dbReference type="SUPFAM" id="SSF103473">
    <property type="entry name" value="MFS general substrate transporter"/>
    <property type="match status" value="1"/>
</dbReference>
<feature type="transmembrane region" description="Helical" evidence="7">
    <location>
        <begin position="105"/>
        <end position="128"/>
    </location>
</feature>
<keyword evidence="9" id="KW-1185">Reference proteome</keyword>
<feature type="region of interest" description="Disordered" evidence="6">
    <location>
        <begin position="279"/>
        <end position="298"/>
    </location>
</feature>
<comment type="subcellular location">
    <subcellularLocation>
        <location evidence="1">Membrane</location>
        <topology evidence="1">Multi-pass membrane protein</topology>
    </subcellularLocation>
</comment>
<keyword evidence="3 7" id="KW-0812">Transmembrane</keyword>
<keyword evidence="5 7" id="KW-0472">Membrane</keyword>
<organism evidence="8 9">
    <name type="scientific">Miscanthus lutarioriparius</name>
    <dbReference type="NCBI Taxonomy" id="422564"/>
    <lineage>
        <taxon>Eukaryota</taxon>
        <taxon>Viridiplantae</taxon>
        <taxon>Streptophyta</taxon>
        <taxon>Embryophyta</taxon>
        <taxon>Tracheophyta</taxon>
        <taxon>Spermatophyta</taxon>
        <taxon>Magnoliopsida</taxon>
        <taxon>Liliopsida</taxon>
        <taxon>Poales</taxon>
        <taxon>Poaceae</taxon>
        <taxon>PACMAD clade</taxon>
        <taxon>Panicoideae</taxon>
        <taxon>Andropogonodae</taxon>
        <taxon>Andropogoneae</taxon>
        <taxon>Saccharinae</taxon>
        <taxon>Miscanthus</taxon>
    </lineage>
</organism>
<accession>A0A811RYK4</accession>
<feature type="transmembrane region" description="Helical" evidence="7">
    <location>
        <begin position="352"/>
        <end position="372"/>
    </location>
</feature>
<feature type="transmembrane region" description="Helical" evidence="7">
    <location>
        <begin position="465"/>
        <end position="486"/>
    </location>
</feature>
<dbReference type="EMBL" id="CAJGYO010000017">
    <property type="protein sequence ID" value="CAD6334170.1"/>
    <property type="molecule type" value="Genomic_DNA"/>
</dbReference>